<dbReference type="EMBL" id="FOBI01000023">
    <property type="protein sequence ID" value="SEL80294.1"/>
    <property type="molecule type" value="Genomic_DNA"/>
</dbReference>
<dbReference type="InterPro" id="IPR006837">
    <property type="entry name" value="Divergent_DAC"/>
</dbReference>
<protein>
    <recommendedName>
        <fullName evidence="4">Divergent polysaccharide deacetylase</fullName>
    </recommendedName>
</protein>
<evidence type="ECO:0000256" key="1">
    <source>
        <dbReference type="SAM" id="SignalP"/>
    </source>
</evidence>
<feature type="chain" id="PRO_5011491419" description="Divergent polysaccharide deacetylase" evidence="1">
    <location>
        <begin position="18"/>
        <end position="250"/>
    </location>
</feature>
<sequence>MLRFLPLLLLFFSSLLAAQPARVAIIIDDIGYRKSDLQALFLPGNISYAILPHTPYGKKLALQAHAKNNDVILHIPMEAKNGKKLGPGALTSVMNESSIRLTLSNAFEEIPFALGINNHMGSKLTELYQPMAWTMQFLRERDLIFVDSLTTNASKAEQIALSFGVPSLHRHIFLDNQLEHAYIRQQFEQLIRDAKRYRTIVAIAHPHPETISSLQQLLPRLAENNIELVPISQLLSNKNNETNPALSADD</sequence>
<dbReference type="AlphaFoldDB" id="A0A1H7T7G9"/>
<name>A0A1H7T7G9_9GAMM</name>
<evidence type="ECO:0000313" key="2">
    <source>
        <dbReference type="EMBL" id="SEL80294.1"/>
    </source>
</evidence>
<keyword evidence="3" id="KW-1185">Reference proteome</keyword>
<dbReference type="GO" id="GO:0005975">
    <property type="term" value="P:carbohydrate metabolic process"/>
    <property type="evidence" value="ECO:0007669"/>
    <property type="project" value="InterPro"/>
</dbReference>
<dbReference type="InterPro" id="IPR011330">
    <property type="entry name" value="Glyco_hydro/deAcase_b/a-brl"/>
</dbReference>
<gene>
    <name evidence="2" type="ORF">SAMN05216262_12311</name>
</gene>
<evidence type="ECO:0000313" key="3">
    <source>
        <dbReference type="Proteomes" id="UP000199297"/>
    </source>
</evidence>
<reference evidence="3" key="1">
    <citation type="submission" date="2016-10" db="EMBL/GenBank/DDBJ databases">
        <authorList>
            <person name="Varghese N."/>
            <person name="Submissions S."/>
        </authorList>
    </citation>
    <scope>NUCLEOTIDE SEQUENCE [LARGE SCALE GENOMIC DNA]</scope>
    <source>
        <strain evidence="3">CGMCC 1.9127</strain>
    </source>
</reference>
<keyword evidence="1" id="KW-0732">Signal</keyword>
<dbReference type="PANTHER" id="PTHR30105">
    <property type="entry name" value="UNCHARACTERIZED YIBQ-RELATED"/>
    <property type="match status" value="1"/>
</dbReference>
<evidence type="ECO:0008006" key="4">
    <source>
        <dbReference type="Google" id="ProtNLM"/>
    </source>
</evidence>
<accession>A0A1H7T7G9</accession>
<feature type="signal peptide" evidence="1">
    <location>
        <begin position="1"/>
        <end position="17"/>
    </location>
</feature>
<dbReference type="Gene3D" id="3.20.20.370">
    <property type="entry name" value="Glycoside hydrolase/deacetylase"/>
    <property type="match status" value="1"/>
</dbReference>
<organism evidence="2 3">
    <name type="scientific">Colwellia chukchiensis</name>
    <dbReference type="NCBI Taxonomy" id="641665"/>
    <lineage>
        <taxon>Bacteria</taxon>
        <taxon>Pseudomonadati</taxon>
        <taxon>Pseudomonadota</taxon>
        <taxon>Gammaproteobacteria</taxon>
        <taxon>Alteromonadales</taxon>
        <taxon>Colwelliaceae</taxon>
        <taxon>Colwellia</taxon>
    </lineage>
</organism>
<dbReference type="PANTHER" id="PTHR30105:SF2">
    <property type="entry name" value="DIVERGENT POLYSACCHARIDE DEACETYLASE SUPERFAMILY"/>
    <property type="match status" value="1"/>
</dbReference>
<dbReference type="CDD" id="cd10936">
    <property type="entry name" value="CE4_DAC2"/>
    <property type="match status" value="1"/>
</dbReference>
<dbReference type="Pfam" id="PF04748">
    <property type="entry name" value="Polysacc_deac_2"/>
    <property type="match status" value="1"/>
</dbReference>
<dbReference type="SUPFAM" id="SSF88713">
    <property type="entry name" value="Glycoside hydrolase/deacetylase"/>
    <property type="match status" value="1"/>
</dbReference>
<dbReference type="Proteomes" id="UP000199297">
    <property type="component" value="Unassembled WGS sequence"/>
</dbReference>
<dbReference type="STRING" id="641665.GCA_002104455_02310"/>
<proteinExistence type="predicted"/>